<evidence type="ECO:0008006" key="3">
    <source>
        <dbReference type="Google" id="ProtNLM"/>
    </source>
</evidence>
<dbReference type="EMBL" id="FOYZ01000002">
    <property type="protein sequence ID" value="SFR65483.1"/>
    <property type="molecule type" value="Genomic_DNA"/>
</dbReference>
<dbReference type="PANTHER" id="PTHR42827:SF1">
    <property type="entry name" value="IRON-SULFUR CLUSTER-BINDING PROTEIN"/>
    <property type="match status" value="1"/>
</dbReference>
<keyword evidence="2" id="KW-1185">Reference proteome</keyword>
<dbReference type="Proteomes" id="UP000199659">
    <property type="component" value="Unassembled WGS sequence"/>
</dbReference>
<dbReference type="STRING" id="37658.SAMN05661086_00803"/>
<dbReference type="AlphaFoldDB" id="A0A1I6IFM5"/>
<proteinExistence type="predicted"/>
<protein>
    <recommendedName>
        <fullName evidence="3">Epoxyqueuosine reductase QueG (Queuosine biosynthesis)</fullName>
    </recommendedName>
</protein>
<sequence>MSELKKFVEDIIKRTAAEHSQSNMFLEPIVGFASAENPLYDKLDELIGRPQVHPKEFLETAKTVIVYFIPFSRETVKTIQGKNAISKEWSRSYTYANEILSNIGRNLHKELELNGITVKSEPPTYTNATYDSINLSAKWSHKSTAVIAGIGTFGLNHLLITEKGTAGRLGSVVIDAEIEPTKAREDSFCLYYKSGKCKVCVEKCPSGALSDDGSFNRFRCNAYLDGKNIRDSEQGCGMCSSGPCATRGF</sequence>
<gene>
    <name evidence="1" type="ORF">SAMN05661086_00803</name>
</gene>
<evidence type="ECO:0000313" key="2">
    <source>
        <dbReference type="Proteomes" id="UP000199659"/>
    </source>
</evidence>
<organism evidence="1 2">
    <name type="scientific">Anaeromicropila populeti</name>
    <dbReference type="NCBI Taxonomy" id="37658"/>
    <lineage>
        <taxon>Bacteria</taxon>
        <taxon>Bacillati</taxon>
        <taxon>Bacillota</taxon>
        <taxon>Clostridia</taxon>
        <taxon>Lachnospirales</taxon>
        <taxon>Lachnospiraceae</taxon>
        <taxon>Anaeromicropila</taxon>
    </lineage>
</organism>
<dbReference type="PANTHER" id="PTHR42827">
    <property type="entry name" value="IRON-SULFUR CLUSTER-BINDING PROTEIN-RELATED"/>
    <property type="match status" value="1"/>
</dbReference>
<dbReference type="RefSeq" id="WP_207649455.1">
    <property type="nucleotide sequence ID" value="NZ_FOYZ01000002.1"/>
</dbReference>
<evidence type="ECO:0000313" key="1">
    <source>
        <dbReference type="EMBL" id="SFR65483.1"/>
    </source>
</evidence>
<reference evidence="1 2" key="1">
    <citation type="submission" date="2016-10" db="EMBL/GenBank/DDBJ databases">
        <authorList>
            <person name="de Groot N.N."/>
        </authorList>
    </citation>
    <scope>NUCLEOTIDE SEQUENCE [LARGE SCALE GENOMIC DNA]</scope>
    <source>
        <strain evidence="1 2">743A</strain>
    </source>
</reference>
<name>A0A1I6IFM5_9FIRM</name>
<accession>A0A1I6IFM5</accession>